<dbReference type="SMART" id="SM00897">
    <property type="entry name" value="FIST"/>
    <property type="match status" value="1"/>
</dbReference>
<evidence type="ECO:0000313" key="4">
    <source>
        <dbReference type="Proteomes" id="UP000320239"/>
    </source>
</evidence>
<dbReference type="AlphaFoldDB" id="A0A561VLJ1"/>
<dbReference type="PANTHER" id="PTHR40252:SF2">
    <property type="entry name" value="BLR0328 PROTEIN"/>
    <property type="match status" value="1"/>
</dbReference>
<comment type="caution">
    <text evidence="3">The sequence shown here is derived from an EMBL/GenBank/DDBJ whole genome shotgun (WGS) entry which is preliminary data.</text>
</comment>
<organism evidence="3 4">
    <name type="scientific">Actinoplanes teichomyceticus</name>
    <dbReference type="NCBI Taxonomy" id="1867"/>
    <lineage>
        <taxon>Bacteria</taxon>
        <taxon>Bacillati</taxon>
        <taxon>Actinomycetota</taxon>
        <taxon>Actinomycetes</taxon>
        <taxon>Micromonosporales</taxon>
        <taxon>Micromonosporaceae</taxon>
        <taxon>Actinoplanes</taxon>
    </lineage>
</organism>
<accession>A0A561VLJ1</accession>
<dbReference type="RefSeq" id="WP_164466022.1">
    <property type="nucleotide sequence ID" value="NZ_BOMX01000092.1"/>
</dbReference>
<dbReference type="Proteomes" id="UP000320239">
    <property type="component" value="Unassembled WGS sequence"/>
</dbReference>
<reference evidence="3 4" key="1">
    <citation type="submission" date="2019-06" db="EMBL/GenBank/DDBJ databases">
        <title>Sequencing the genomes of 1000 actinobacteria strains.</title>
        <authorList>
            <person name="Klenk H.-P."/>
        </authorList>
    </citation>
    <scope>NUCLEOTIDE SEQUENCE [LARGE SCALE GENOMIC DNA]</scope>
    <source>
        <strain evidence="3 4">DSM 43866</strain>
    </source>
</reference>
<dbReference type="Pfam" id="PF10442">
    <property type="entry name" value="FIST_C"/>
    <property type="match status" value="1"/>
</dbReference>
<dbReference type="InterPro" id="IPR019494">
    <property type="entry name" value="FIST_C"/>
</dbReference>
<evidence type="ECO:0000259" key="1">
    <source>
        <dbReference type="SMART" id="SM00897"/>
    </source>
</evidence>
<dbReference type="Pfam" id="PF08495">
    <property type="entry name" value="FIST"/>
    <property type="match status" value="1"/>
</dbReference>
<dbReference type="SMART" id="SM01204">
    <property type="entry name" value="FIST_C"/>
    <property type="match status" value="1"/>
</dbReference>
<dbReference type="PANTHER" id="PTHR40252">
    <property type="entry name" value="BLR0328 PROTEIN"/>
    <property type="match status" value="1"/>
</dbReference>
<evidence type="ECO:0000313" key="3">
    <source>
        <dbReference type="EMBL" id="TWG12486.1"/>
    </source>
</evidence>
<keyword evidence="4" id="KW-1185">Reference proteome</keyword>
<feature type="domain" description="FIST C-domain" evidence="2">
    <location>
        <begin position="232"/>
        <end position="375"/>
    </location>
</feature>
<proteinExistence type="predicted"/>
<sequence>MNEPDGRWFGVGRSLLADPAEAGAQACRDALAGRRATLLIVFASPSHSTPQMAAAVHAAAGGAVPMIGCSTSGEFTSAGRGAGVVVNALGGDGFVASVRAVPRNSTDLYGAGESVASALDDIDAEHRVLLMLGDGRSGDQQEVVRGAYSVGGAHVPLVGGCAGDDVTQAGTFHFFSSGADVRFLPNAVLGAALGSPSPFGIGLAHGWHRVGEPMVVTRSEGGTIYELDGEPALDVYLRRTGGAPDLPADPEAFLRFATVRPLGLARRTGEDVRIIFASDPAERSIAGLADTPEGALVWFMAADPDAVVGATATAARAAVEATGSVPPLGVLVFDCCIRPLALGPERIESAVERLRDELEPVPFSGFYTNGEIVRQGGAKGMHHLTVAALAVS</sequence>
<evidence type="ECO:0008006" key="5">
    <source>
        <dbReference type="Google" id="ProtNLM"/>
    </source>
</evidence>
<name>A0A561VLJ1_ACTTI</name>
<evidence type="ECO:0000259" key="2">
    <source>
        <dbReference type="SMART" id="SM01204"/>
    </source>
</evidence>
<protein>
    <recommendedName>
        <fullName evidence="5">FIST-like protein</fullName>
    </recommendedName>
</protein>
<dbReference type="InterPro" id="IPR013702">
    <property type="entry name" value="FIST_domain_N"/>
</dbReference>
<feature type="domain" description="FIST" evidence="1">
    <location>
        <begin position="35"/>
        <end position="231"/>
    </location>
</feature>
<gene>
    <name evidence="3" type="ORF">FHX34_105353</name>
</gene>
<dbReference type="EMBL" id="VIWY01000005">
    <property type="protein sequence ID" value="TWG12486.1"/>
    <property type="molecule type" value="Genomic_DNA"/>
</dbReference>